<feature type="region of interest" description="Disordered" evidence="1">
    <location>
        <begin position="44"/>
        <end position="66"/>
    </location>
</feature>
<protein>
    <submittedName>
        <fullName evidence="2">Uncharacterized protein</fullName>
    </submittedName>
</protein>
<accession>A0A0K8NXY3</accession>
<dbReference type="STRING" id="1547922.ISF6_0832"/>
<organism evidence="2 3">
    <name type="scientific">Piscinibacter sakaiensis</name>
    <name type="common">Ideonella sakaiensis</name>
    <dbReference type="NCBI Taxonomy" id="1547922"/>
    <lineage>
        <taxon>Bacteria</taxon>
        <taxon>Pseudomonadati</taxon>
        <taxon>Pseudomonadota</taxon>
        <taxon>Betaproteobacteria</taxon>
        <taxon>Burkholderiales</taxon>
        <taxon>Sphaerotilaceae</taxon>
        <taxon>Piscinibacter</taxon>
    </lineage>
</organism>
<evidence type="ECO:0000313" key="3">
    <source>
        <dbReference type="Proteomes" id="UP000037660"/>
    </source>
</evidence>
<dbReference type="Proteomes" id="UP000037660">
    <property type="component" value="Unassembled WGS sequence"/>
</dbReference>
<keyword evidence="3" id="KW-1185">Reference proteome</keyword>
<comment type="caution">
    <text evidence="2">The sequence shown here is derived from an EMBL/GenBank/DDBJ whole genome shotgun (WGS) entry which is preliminary data.</text>
</comment>
<feature type="compositionally biased region" description="Basic and acidic residues" evidence="1">
    <location>
        <begin position="44"/>
        <end position="58"/>
    </location>
</feature>
<dbReference type="RefSeq" id="WP_054019302.1">
    <property type="nucleotide sequence ID" value="NZ_BBYR01000017.1"/>
</dbReference>
<evidence type="ECO:0000256" key="1">
    <source>
        <dbReference type="SAM" id="MobiDB-lite"/>
    </source>
</evidence>
<dbReference type="EMBL" id="BBYR01000017">
    <property type="protein sequence ID" value="GAP35241.1"/>
    <property type="molecule type" value="Genomic_DNA"/>
</dbReference>
<gene>
    <name evidence="2" type="ORF">ISF6_0832</name>
</gene>
<name>A0A0K8NXY3_PISS1</name>
<dbReference type="AlphaFoldDB" id="A0A0K8NXY3"/>
<reference evidence="3" key="1">
    <citation type="submission" date="2015-07" db="EMBL/GenBank/DDBJ databases">
        <title>Discovery of a poly(ethylene terephthalate assimilation.</title>
        <authorList>
            <person name="Yoshida S."/>
            <person name="Hiraga K."/>
            <person name="Takehana T."/>
            <person name="Taniguchi I."/>
            <person name="Yamaji H."/>
            <person name="Maeda Y."/>
            <person name="Toyohara K."/>
            <person name="Miyamoto K."/>
            <person name="Kimura Y."/>
            <person name="Oda K."/>
        </authorList>
    </citation>
    <scope>NUCLEOTIDE SEQUENCE [LARGE SCALE GENOMIC DNA]</scope>
    <source>
        <strain evidence="3">NBRC 110686 / TISTR 2288 / 201-F6</strain>
    </source>
</reference>
<sequence length="208" mass="21834">MSAEIHSPPGAGTDEGLAALVPAAATTPLALAQARLAASRERLAERLLPRRPPPEPPRRAGRLPPLLSRPLQALRRGLGGQAWLEPVIDGIGSWWARHPLRDAAELLGAEVAEGWREGVRPLLRRHPVASVAVAGAVGAALVGTRPWASPRVRAGLRPLPGRFGRWLWAQVPMQTVLTGAALMLATRGSGLAAMDADEPGADPASEAP</sequence>
<evidence type="ECO:0000313" key="2">
    <source>
        <dbReference type="EMBL" id="GAP35241.1"/>
    </source>
</evidence>
<reference evidence="2 3" key="2">
    <citation type="journal article" date="2016" name="Science">
        <title>A bacterium that degrades and assimilates poly(ethylene terephthalate).</title>
        <authorList>
            <person name="Yoshida S."/>
            <person name="Hiraga K."/>
            <person name="Takehana T."/>
            <person name="Taniguchi I."/>
            <person name="Yamaji H."/>
            <person name="Maeda Y."/>
            <person name="Toyohara K."/>
            <person name="Miyamoto K."/>
            <person name="Kimura Y."/>
            <person name="Oda K."/>
        </authorList>
    </citation>
    <scope>NUCLEOTIDE SEQUENCE [LARGE SCALE GENOMIC DNA]</scope>
    <source>
        <strain evidence="3">NBRC 110686 / TISTR 2288 / 201-F6</strain>
    </source>
</reference>
<proteinExistence type="predicted"/>